<reference evidence="2 3" key="1">
    <citation type="submission" date="2019-03" db="EMBL/GenBank/DDBJ databases">
        <title>Cellulosimicrobium funkei JCM14302 Assembly.</title>
        <authorList>
            <person name="Dou T."/>
        </authorList>
    </citation>
    <scope>NUCLEOTIDE SEQUENCE [LARGE SCALE GENOMIC DNA]</scope>
    <source>
        <strain evidence="2 3">JCM 14302</strain>
    </source>
</reference>
<evidence type="ECO:0000259" key="1">
    <source>
        <dbReference type="Pfam" id="PF02108"/>
    </source>
</evidence>
<dbReference type="InterPro" id="IPR018035">
    <property type="entry name" value="Flagellar_FliH/T3SS_HrpE"/>
</dbReference>
<gene>
    <name evidence="2" type="ORF">E1O70_14165</name>
</gene>
<protein>
    <recommendedName>
        <fullName evidence="1">Flagellar assembly protein FliH/Type III secretion system HrpE domain-containing protein</fullName>
    </recommendedName>
</protein>
<dbReference type="GeneID" id="95685639"/>
<accession>A0A4Y8QZF5</accession>
<comment type="caution">
    <text evidence="2">The sequence shown here is derived from an EMBL/GenBank/DDBJ whole genome shotgun (WGS) entry which is preliminary data.</text>
</comment>
<dbReference type="Proteomes" id="UP000298003">
    <property type="component" value="Unassembled WGS sequence"/>
</dbReference>
<dbReference type="EMBL" id="SOZH01000008">
    <property type="protein sequence ID" value="TFF07813.1"/>
    <property type="molecule type" value="Genomic_DNA"/>
</dbReference>
<keyword evidence="3" id="KW-1185">Reference proteome</keyword>
<evidence type="ECO:0000313" key="2">
    <source>
        <dbReference type="EMBL" id="TFF07813.1"/>
    </source>
</evidence>
<sequence>MSTDASFVPRVVPVLRSDRVAEVEAAASARGYAAGYAAGARAARDEAERLRAALEADHARRTAERDERTARAVAVLREAARALGERTVPVVAAAQDATVRGALDLAGSVLGYELTDRPGAARAALARATAVADGAVVAVRLHPDDVRLLTEAGVDDVRLVADASLDRGDAVAELEHGFLDARVRAAVDRARAELALLDVGPDLTPDAGPGAAGGSS</sequence>
<dbReference type="Pfam" id="PF02108">
    <property type="entry name" value="FliH"/>
    <property type="match status" value="1"/>
</dbReference>
<proteinExistence type="predicted"/>
<organism evidence="2 3">
    <name type="scientific">Cellulosimicrobium funkei</name>
    <dbReference type="NCBI Taxonomy" id="264251"/>
    <lineage>
        <taxon>Bacteria</taxon>
        <taxon>Bacillati</taxon>
        <taxon>Actinomycetota</taxon>
        <taxon>Actinomycetes</taxon>
        <taxon>Micrococcales</taxon>
        <taxon>Promicromonosporaceae</taxon>
        <taxon>Cellulosimicrobium</taxon>
    </lineage>
</organism>
<feature type="domain" description="Flagellar assembly protein FliH/Type III secretion system HrpE" evidence="1">
    <location>
        <begin position="78"/>
        <end position="185"/>
    </location>
</feature>
<dbReference type="AlphaFoldDB" id="A0A4Y8QZF5"/>
<dbReference type="RefSeq" id="WP_082774196.1">
    <property type="nucleotide sequence ID" value="NZ_SOZH01000008.1"/>
</dbReference>
<name>A0A4Y8QZF5_9MICO</name>
<evidence type="ECO:0000313" key="3">
    <source>
        <dbReference type="Proteomes" id="UP000298003"/>
    </source>
</evidence>